<evidence type="ECO:0000313" key="13">
    <source>
        <dbReference type="EMBL" id="PFX20005.1"/>
    </source>
</evidence>
<dbReference type="PROSITE" id="PS00086">
    <property type="entry name" value="CYTOCHROME_P450"/>
    <property type="match status" value="1"/>
</dbReference>
<keyword evidence="12" id="KW-1133">Transmembrane helix</keyword>
<dbReference type="InterPro" id="IPR017972">
    <property type="entry name" value="Cyt_P450_CS"/>
</dbReference>
<evidence type="ECO:0000256" key="7">
    <source>
        <dbReference type="ARBA" id="ARBA00023002"/>
    </source>
</evidence>
<evidence type="ECO:0000256" key="8">
    <source>
        <dbReference type="ARBA" id="ARBA00023004"/>
    </source>
</evidence>
<evidence type="ECO:0000256" key="10">
    <source>
        <dbReference type="PIRSR" id="PIRSR602401-1"/>
    </source>
</evidence>
<dbReference type="GO" id="GO:0016705">
    <property type="term" value="F:oxidoreductase activity, acting on paired donors, with incorporation or reduction of molecular oxygen"/>
    <property type="evidence" value="ECO:0007669"/>
    <property type="project" value="InterPro"/>
</dbReference>
<dbReference type="GO" id="GO:0008395">
    <property type="term" value="F:steroid hydroxylase activity"/>
    <property type="evidence" value="ECO:0007669"/>
    <property type="project" value="TreeGrafter"/>
</dbReference>
<keyword evidence="7 11" id="KW-0560">Oxidoreductase</keyword>
<evidence type="ECO:0000256" key="1">
    <source>
        <dbReference type="ARBA" id="ARBA00004174"/>
    </source>
</evidence>
<gene>
    <name evidence="13" type="primary">CYP3A24</name>
    <name evidence="13" type="ORF">AWC38_SpisGene15555</name>
</gene>
<proteinExistence type="inferred from homology"/>
<dbReference type="InterPro" id="IPR001128">
    <property type="entry name" value="Cyt_P450"/>
</dbReference>
<dbReference type="InterPro" id="IPR002401">
    <property type="entry name" value="Cyt_P450_E_grp-I"/>
</dbReference>
<keyword evidence="6" id="KW-0492">Microsome</keyword>
<dbReference type="PANTHER" id="PTHR24302:SF15">
    <property type="entry name" value="FATTY-ACID PEROXYGENASE"/>
    <property type="match status" value="1"/>
</dbReference>
<accession>A0A2B4RUS2</accession>
<evidence type="ECO:0000256" key="5">
    <source>
        <dbReference type="ARBA" id="ARBA00022723"/>
    </source>
</evidence>
<evidence type="ECO:0000256" key="3">
    <source>
        <dbReference type="ARBA" id="ARBA00010617"/>
    </source>
</evidence>
<evidence type="ECO:0000256" key="9">
    <source>
        <dbReference type="ARBA" id="ARBA00043906"/>
    </source>
</evidence>
<dbReference type="Pfam" id="PF00067">
    <property type="entry name" value="p450"/>
    <property type="match status" value="1"/>
</dbReference>
<evidence type="ECO:0000313" key="14">
    <source>
        <dbReference type="Proteomes" id="UP000225706"/>
    </source>
</evidence>
<dbReference type="Gene3D" id="1.10.630.10">
    <property type="entry name" value="Cytochrome P450"/>
    <property type="match status" value="1"/>
</dbReference>
<dbReference type="STRING" id="50429.A0A2B4RUS2"/>
<dbReference type="GO" id="GO:0005789">
    <property type="term" value="C:endoplasmic reticulum membrane"/>
    <property type="evidence" value="ECO:0007669"/>
    <property type="project" value="UniProtKB-SubCell"/>
</dbReference>
<dbReference type="EMBL" id="LSMT01000334">
    <property type="protein sequence ID" value="PFX20005.1"/>
    <property type="molecule type" value="Genomic_DNA"/>
</dbReference>
<comment type="subcellular location">
    <subcellularLocation>
        <location evidence="2">Endoplasmic reticulum membrane</location>
        <topology evidence="2">Peripheral membrane protein</topology>
    </subcellularLocation>
    <subcellularLocation>
        <location evidence="1">Microsome membrane</location>
        <topology evidence="1">Peripheral membrane protein</topology>
    </subcellularLocation>
</comment>
<dbReference type="Proteomes" id="UP000225706">
    <property type="component" value="Unassembled WGS sequence"/>
</dbReference>
<comment type="function">
    <text evidence="9">Cytochromes P450 are a group of heme-thiolate monooxygenases. They oxidize a variety of structurally unrelated compounds, including steroids, fatty acids, and xenobiotics.</text>
</comment>
<dbReference type="FunFam" id="1.10.630.10:FF:000042">
    <property type="entry name" value="Cytochrome P450"/>
    <property type="match status" value="1"/>
</dbReference>
<keyword evidence="6" id="KW-0256">Endoplasmic reticulum</keyword>
<evidence type="ECO:0000256" key="6">
    <source>
        <dbReference type="ARBA" id="ARBA00022848"/>
    </source>
</evidence>
<dbReference type="InterPro" id="IPR036396">
    <property type="entry name" value="Cyt_P450_sf"/>
</dbReference>
<name>A0A2B4RUS2_STYPI</name>
<protein>
    <submittedName>
        <fullName evidence="13">Cytochrome P450 3A24</fullName>
    </submittedName>
</protein>
<sequence>MCSQAKSSYVVYTLTASESNVCKMADTELNLRYLYFTFGSLVAFALMLYWCGTYRFSVLKTLGIPGPKPWPFLGNILEVHKFGGLHAMLLENMKRYGKIFAVCLGRLPTIVITEPEVLKTILVKEFASFRNRSDEVKPPRPLNCGLLAARDNQWKRIRSILSPSYTTGKMKQMIPLMDDAVNVLMKKLDEVADAEKSVEVVELFGKLTLDVILLTAFGIKTDIQTDPQSSVTKEAQKLFRRLWLTPYLSIFPCSSLLRRTIAFFRQGLTFFLGAATEIFEERKKCTTEGRNDLIQLLLTAHDEPAAQGASKLTDDEVIAQLITFLLTGYQPSSSTLAFTAYHLAMDSDVQERLRCEVEIAIQTYHDLPLYDIVHEIEYLDCVMNESMRRCPPFHIFNRKCEETCTISPGFTIPAGMEVTVPVYALHHDPEAWPDPDVYDPERFRGPAKEARHPFQFLPFGAGPRNCIGMKYAMMEIKVALVRILRKFKFVRAPDTQEPLILHSGVTLGPRDGIHLRVKRVKSLI</sequence>
<keyword evidence="12" id="KW-0812">Transmembrane</keyword>
<comment type="similarity">
    <text evidence="3 11">Belongs to the cytochrome P450 family.</text>
</comment>
<keyword evidence="4 10" id="KW-0349">Heme</keyword>
<reference evidence="14" key="1">
    <citation type="journal article" date="2017" name="bioRxiv">
        <title>Comparative analysis of the genomes of Stylophora pistillata and Acropora digitifera provides evidence for extensive differences between species of corals.</title>
        <authorList>
            <person name="Voolstra C.R."/>
            <person name="Li Y."/>
            <person name="Liew Y.J."/>
            <person name="Baumgarten S."/>
            <person name="Zoccola D."/>
            <person name="Flot J.-F."/>
            <person name="Tambutte S."/>
            <person name="Allemand D."/>
            <person name="Aranda M."/>
        </authorList>
    </citation>
    <scope>NUCLEOTIDE SEQUENCE [LARGE SCALE GENOMIC DNA]</scope>
</reference>
<keyword evidence="14" id="KW-1185">Reference proteome</keyword>
<dbReference type="OrthoDB" id="1470350at2759"/>
<feature type="binding site" description="axial binding residue" evidence="10">
    <location>
        <position position="466"/>
    </location>
    <ligand>
        <name>heme</name>
        <dbReference type="ChEBI" id="CHEBI:30413"/>
    </ligand>
    <ligandPart>
        <name>Fe</name>
        <dbReference type="ChEBI" id="CHEBI:18248"/>
    </ligandPart>
</feature>
<dbReference type="AlphaFoldDB" id="A0A2B4RUS2"/>
<dbReference type="PANTHER" id="PTHR24302">
    <property type="entry name" value="CYTOCHROME P450 FAMILY 3"/>
    <property type="match status" value="1"/>
</dbReference>
<dbReference type="GO" id="GO:0020037">
    <property type="term" value="F:heme binding"/>
    <property type="evidence" value="ECO:0007669"/>
    <property type="project" value="InterPro"/>
</dbReference>
<evidence type="ECO:0000256" key="2">
    <source>
        <dbReference type="ARBA" id="ARBA00004406"/>
    </source>
</evidence>
<keyword evidence="12" id="KW-0472">Membrane</keyword>
<dbReference type="GO" id="GO:0005506">
    <property type="term" value="F:iron ion binding"/>
    <property type="evidence" value="ECO:0007669"/>
    <property type="project" value="InterPro"/>
</dbReference>
<dbReference type="SUPFAM" id="SSF48264">
    <property type="entry name" value="Cytochrome P450"/>
    <property type="match status" value="1"/>
</dbReference>
<keyword evidence="8 10" id="KW-0408">Iron</keyword>
<comment type="caution">
    <text evidence="13">The sequence shown here is derived from an EMBL/GenBank/DDBJ whole genome shotgun (WGS) entry which is preliminary data.</text>
</comment>
<evidence type="ECO:0000256" key="4">
    <source>
        <dbReference type="ARBA" id="ARBA00022617"/>
    </source>
</evidence>
<evidence type="ECO:0000256" key="12">
    <source>
        <dbReference type="SAM" id="Phobius"/>
    </source>
</evidence>
<comment type="cofactor">
    <cofactor evidence="10">
        <name>heme</name>
        <dbReference type="ChEBI" id="CHEBI:30413"/>
    </cofactor>
</comment>
<dbReference type="PRINTS" id="PR00385">
    <property type="entry name" value="P450"/>
</dbReference>
<dbReference type="CDD" id="cd11055">
    <property type="entry name" value="CYP3A-like"/>
    <property type="match status" value="1"/>
</dbReference>
<dbReference type="PRINTS" id="PR00463">
    <property type="entry name" value="EP450I"/>
</dbReference>
<keyword evidence="11" id="KW-0503">Monooxygenase</keyword>
<organism evidence="13 14">
    <name type="scientific">Stylophora pistillata</name>
    <name type="common">Smooth cauliflower coral</name>
    <dbReference type="NCBI Taxonomy" id="50429"/>
    <lineage>
        <taxon>Eukaryota</taxon>
        <taxon>Metazoa</taxon>
        <taxon>Cnidaria</taxon>
        <taxon>Anthozoa</taxon>
        <taxon>Hexacorallia</taxon>
        <taxon>Scleractinia</taxon>
        <taxon>Astrocoeniina</taxon>
        <taxon>Pocilloporidae</taxon>
        <taxon>Stylophora</taxon>
    </lineage>
</organism>
<keyword evidence="5 10" id="KW-0479">Metal-binding</keyword>
<feature type="transmembrane region" description="Helical" evidence="12">
    <location>
        <begin position="33"/>
        <end position="50"/>
    </location>
</feature>
<evidence type="ECO:0000256" key="11">
    <source>
        <dbReference type="RuleBase" id="RU000461"/>
    </source>
</evidence>
<dbReference type="InterPro" id="IPR050705">
    <property type="entry name" value="Cytochrome_P450_3A"/>
</dbReference>